<dbReference type="KEGG" id="puo:RZN69_21050"/>
<reference evidence="1 2" key="1">
    <citation type="submission" date="2023-10" db="EMBL/GenBank/DDBJ databases">
        <title>Rubellicoccus peritrichatus gen. nov., sp. nov., isolated from an algae of coral reef tank.</title>
        <authorList>
            <person name="Luo J."/>
        </authorList>
    </citation>
    <scope>NUCLEOTIDE SEQUENCE [LARGE SCALE GENOMIC DNA]</scope>
    <source>
        <strain evidence="1 2">CR14</strain>
    </source>
</reference>
<accession>A0AAQ3QTA5</accession>
<dbReference type="AlphaFoldDB" id="A0AAQ3QTA5"/>
<sequence>MKLTSAIFVSVIVSPLLFGNTLMVGNKYASTVSFIDLNTAREVVQPETGGSPHELTLSPDKTELVVVSYMEDGYIGQELNVFDVASTKLIKTISISPHKAPHGIEWIGDTDDVIVTTEETHDVIKVNIPEGKVVASVATDQIGTHLLALSPDAKTAYVTNRGSGTFCVIDVPNMQLLKTVKAGKGPEGVTVSPDSKELWIGNNQSENIFIYDTDTLKQIDTIDVQFLPIRVRFSPDGKVVAVADLHGNRIVIYDAATRKEIAAIDVASEGAIAPASLLFAPDGTYLYAGAQDGARVVEIDCKTWKVVRIFKAGAGSDGLAISPVSMKPIQW</sequence>
<dbReference type="InterPro" id="IPR011964">
    <property type="entry name" value="YVTN_b-propeller_repeat"/>
</dbReference>
<gene>
    <name evidence="1" type="ORF">RZN69_21050</name>
</gene>
<evidence type="ECO:0000313" key="1">
    <source>
        <dbReference type="EMBL" id="WOO41116.1"/>
    </source>
</evidence>
<proteinExistence type="predicted"/>
<dbReference type="PANTHER" id="PTHR47197:SF3">
    <property type="entry name" value="DIHYDRO-HEME D1 DEHYDROGENASE"/>
    <property type="match status" value="1"/>
</dbReference>
<dbReference type="Gene3D" id="2.130.10.10">
    <property type="entry name" value="YVTN repeat-like/Quinoprotein amine dehydrogenase"/>
    <property type="match status" value="2"/>
</dbReference>
<organism evidence="1 2">
    <name type="scientific">Rubellicoccus peritrichatus</name>
    <dbReference type="NCBI Taxonomy" id="3080537"/>
    <lineage>
        <taxon>Bacteria</taxon>
        <taxon>Pseudomonadati</taxon>
        <taxon>Verrucomicrobiota</taxon>
        <taxon>Opitutia</taxon>
        <taxon>Puniceicoccales</taxon>
        <taxon>Cerasicoccaceae</taxon>
        <taxon>Rubellicoccus</taxon>
    </lineage>
</organism>
<dbReference type="NCBIfam" id="TIGR02276">
    <property type="entry name" value="beta_rpt_yvtn"/>
    <property type="match status" value="1"/>
</dbReference>
<evidence type="ECO:0000313" key="2">
    <source>
        <dbReference type="Proteomes" id="UP001304300"/>
    </source>
</evidence>
<protein>
    <submittedName>
        <fullName evidence="1">YncE family protein</fullName>
    </submittedName>
</protein>
<dbReference type="PANTHER" id="PTHR47197">
    <property type="entry name" value="PROTEIN NIRF"/>
    <property type="match status" value="1"/>
</dbReference>
<dbReference type="EMBL" id="CP136920">
    <property type="protein sequence ID" value="WOO41116.1"/>
    <property type="molecule type" value="Genomic_DNA"/>
</dbReference>
<name>A0AAQ3QTA5_9BACT</name>
<dbReference type="Pfam" id="PF10282">
    <property type="entry name" value="Lactonase"/>
    <property type="match status" value="1"/>
</dbReference>
<dbReference type="InterPro" id="IPR019405">
    <property type="entry name" value="Lactonase_7-beta_prop"/>
</dbReference>
<dbReference type="RefSeq" id="WP_317833510.1">
    <property type="nucleotide sequence ID" value="NZ_CP136920.1"/>
</dbReference>
<dbReference type="InterPro" id="IPR011045">
    <property type="entry name" value="N2O_reductase_N"/>
</dbReference>
<dbReference type="SUPFAM" id="SSF50974">
    <property type="entry name" value="Nitrous oxide reductase, N-terminal domain"/>
    <property type="match status" value="1"/>
</dbReference>
<dbReference type="InterPro" id="IPR051200">
    <property type="entry name" value="Host-pathogen_enzymatic-act"/>
</dbReference>
<keyword evidence="2" id="KW-1185">Reference proteome</keyword>
<dbReference type="InterPro" id="IPR015943">
    <property type="entry name" value="WD40/YVTN_repeat-like_dom_sf"/>
</dbReference>
<dbReference type="Proteomes" id="UP001304300">
    <property type="component" value="Chromosome"/>
</dbReference>